<evidence type="ECO:0008006" key="3">
    <source>
        <dbReference type="Google" id="ProtNLM"/>
    </source>
</evidence>
<protein>
    <recommendedName>
        <fullName evidence="3">Competence protein ComFB</fullName>
    </recommendedName>
</protein>
<dbReference type="Pfam" id="PF10719">
    <property type="entry name" value="ComFB"/>
    <property type="match status" value="1"/>
</dbReference>
<reference evidence="1 2" key="1">
    <citation type="submission" date="2017-03" db="EMBL/GenBank/DDBJ databases">
        <title>Draft Genome sequence of Marispirochaeta sp. strain JC444.</title>
        <authorList>
            <person name="Shivani Y."/>
            <person name="Subhash Y."/>
            <person name="Sasikala C."/>
            <person name="Ramana C."/>
        </authorList>
    </citation>
    <scope>NUCLEOTIDE SEQUENCE [LARGE SCALE GENOMIC DNA]</scope>
    <source>
        <strain evidence="1 2">JC444</strain>
    </source>
</reference>
<accession>A0A1Y1RU30</accession>
<evidence type="ECO:0000313" key="1">
    <source>
        <dbReference type="EMBL" id="ORC31814.1"/>
    </source>
</evidence>
<dbReference type="EMBL" id="MWQY01000024">
    <property type="protein sequence ID" value="ORC31814.1"/>
    <property type="molecule type" value="Genomic_DNA"/>
</dbReference>
<proteinExistence type="predicted"/>
<dbReference type="Proteomes" id="UP000192343">
    <property type="component" value="Unassembled WGS sequence"/>
</dbReference>
<dbReference type="AlphaFoldDB" id="A0A1Y1RU30"/>
<organism evidence="1 2">
    <name type="scientific">Marispirochaeta aestuarii</name>
    <dbReference type="NCBI Taxonomy" id="1963862"/>
    <lineage>
        <taxon>Bacteria</taxon>
        <taxon>Pseudomonadati</taxon>
        <taxon>Spirochaetota</taxon>
        <taxon>Spirochaetia</taxon>
        <taxon>Spirochaetales</taxon>
        <taxon>Spirochaetaceae</taxon>
        <taxon>Marispirochaeta</taxon>
    </lineage>
</organism>
<dbReference type="OrthoDB" id="5616024at2"/>
<dbReference type="InterPro" id="IPR019657">
    <property type="entry name" value="ComFB"/>
</dbReference>
<dbReference type="RefSeq" id="WP_083052656.1">
    <property type="nucleotide sequence ID" value="NZ_CAXXQO010000003.1"/>
</dbReference>
<evidence type="ECO:0000313" key="2">
    <source>
        <dbReference type="Proteomes" id="UP000192343"/>
    </source>
</evidence>
<gene>
    <name evidence="1" type="ORF">B4O97_16845</name>
</gene>
<comment type="caution">
    <text evidence="1">The sequence shown here is derived from an EMBL/GenBank/DDBJ whole genome shotgun (WGS) entry which is preliminary data.</text>
</comment>
<sequence length="91" mass="10651">MALEEIYDFSQIRNQAEKLVIEEIERQLTEGELQDNEEFILDVATFALNHLRPIYSYTLLGKLYTDNLEESYYHEVEKAVSNAILKIRGNP</sequence>
<name>A0A1Y1RU30_9SPIO</name>
<keyword evidence="2" id="KW-1185">Reference proteome</keyword>